<dbReference type="InterPro" id="IPR043129">
    <property type="entry name" value="ATPase_NBD"/>
</dbReference>
<dbReference type="Gene3D" id="3.30.420.150">
    <property type="entry name" value="Exopolyphosphatase. Domain 2"/>
    <property type="match status" value="1"/>
</dbReference>
<reference evidence="3 4" key="1">
    <citation type="submission" date="2016-10" db="EMBL/GenBank/DDBJ databases">
        <authorList>
            <person name="de Groot N.N."/>
        </authorList>
    </citation>
    <scope>NUCLEOTIDE SEQUENCE [LARGE SCALE GENOMIC DNA]</scope>
    <source>
        <strain evidence="3 4">DSM 17813</strain>
    </source>
</reference>
<evidence type="ECO:0000256" key="1">
    <source>
        <dbReference type="ARBA" id="ARBA00022801"/>
    </source>
</evidence>
<dbReference type="Pfam" id="PF02541">
    <property type="entry name" value="Ppx-GppA"/>
    <property type="match status" value="1"/>
</dbReference>
<dbReference type="SUPFAM" id="SSF109604">
    <property type="entry name" value="HD-domain/PDEase-like"/>
    <property type="match status" value="1"/>
</dbReference>
<dbReference type="CDD" id="cd24054">
    <property type="entry name" value="ASKHA_NBD_AaPPX-GppA_MtPPX2-like"/>
    <property type="match status" value="1"/>
</dbReference>
<dbReference type="GO" id="GO:0016462">
    <property type="term" value="F:pyrophosphatase activity"/>
    <property type="evidence" value="ECO:0007669"/>
    <property type="project" value="TreeGrafter"/>
</dbReference>
<dbReference type="EMBL" id="FNGU01000002">
    <property type="protein sequence ID" value="SDL82514.1"/>
    <property type="molecule type" value="Genomic_DNA"/>
</dbReference>
<dbReference type="SUPFAM" id="SSF53067">
    <property type="entry name" value="Actin-like ATPase domain"/>
    <property type="match status" value="2"/>
</dbReference>
<dbReference type="PIRSF" id="PIRSF001267">
    <property type="entry name" value="Pyrophosphatase_GppA_Ppx"/>
    <property type="match status" value="1"/>
</dbReference>
<gene>
    <name evidence="3" type="ORF">SAMN05660860_01372</name>
</gene>
<dbReference type="InterPro" id="IPR050273">
    <property type="entry name" value="GppA/Ppx_hydrolase"/>
</dbReference>
<accession>A0A1G9N7X7</accession>
<dbReference type="PROSITE" id="PS51831">
    <property type="entry name" value="HD"/>
    <property type="match status" value="1"/>
</dbReference>
<dbReference type="Gene3D" id="1.10.3210.10">
    <property type="entry name" value="Hypothetical protein af1432"/>
    <property type="match status" value="1"/>
</dbReference>
<dbReference type="InterPro" id="IPR006674">
    <property type="entry name" value="HD_domain"/>
</dbReference>
<dbReference type="PANTHER" id="PTHR30005:SF0">
    <property type="entry name" value="RETROGRADE REGULATION PROTEIN 2"/>
    <property type="match status" value="1"/>
</dbReference>
<dbReference type="FunFam" id="1.10.3210.10:FF:000025">
    <property type="entry name" value="Exopolyphosphatase"/>
    <property type="match status" value="1"/>
</dbReference>
<dbReference type="Proteomes" id="UP000182146">
    <property type="component" value="Unassembled WGS sequence"/>
</dbReference>
<evidence type="ECO:0000259" key="2">
    <source>
        <dbReference type="PROSITE" id="PS51831"/>
    </source>
</evidence>
<dbReference type="InterPro" id="IPR003695">
    <property type="entry name" value="Ppx_GppA_N"/>
</dbReference>
<evidence type="ECO:0000313" key="4">
    <source>
        <dbReference type="Proteomes" id="UP000182146"/>
    </source>
</evidence>
<dbReference type="OrthoDB" id="9793035at2"/>
<dbReference type="Pfam" id="PF21447">
    <property type="entry name" value="Ppx-GppA_III"/>
    <property type="match status" value="1"/>
</dbReference>
<protein>
    <submittedName>
        <fullName evidence="3">Ppx/GppA phosphatase</fullName>
    </submittedName>
</protein>
<organism evidence="3 4">
    <name type="scientific">Geoalkalibacter ferrihydriticus</name>
    <dbReference type="NCBI Taxonomy" id="392333"/>
    <lineage>
        <taxon>Bacteria</taxon>
        <taxon>Pseudomonadati</taxon>
        <taxon>Thermodesulfobacteriota</taxon>
        <taxon>Desulfuromonadia</taxon>
        <taxon>Desulfuromonadales</taxon>
        <taxon>Geoalkalibacteraceae</taxon>
        <taxon>Geoalkalibacter</taxon>
    </lineage>
</organism>
<dbReference type="Gene3D" id="3.30.420.40">
    <property type="match status" value="1"/>
</dbReference>
<dbReference type="CDD" id="cd00077">
    <property type="entry name" value="HDc"/>
    <property type="match status" value="1"/>
</dbReference>
<feature type="domain" description="HD" evidence="2">
    <location>
        <begin position="364"/>
        <end position="484"/>
    </location>
</feature>
<evidence type="ECO:0000313" key="3">
    <source>
        <dbReference type="EMBL" id="SDL82514.1"/>
    </source>
</evidence>
<dbReference type="InterPro" id="IPR048950">
    <property type="entry name" value="Ppx_GppA_C"/>
</dbReference>
<name>A0A1G9N7X7_9BACT</name>
<dbReference type="InterPro" id="IPR030673">
    <property type="entry name" value="PyroPPase_GppA_Ppx"/>
</dbReference>
<dbReference type="AlphaFoldDB" id="A0A1G9N7X7"/>
<dbReference type="RefSeq" id="WP_082047834.1">
    <property type="nucleotide sequence ID" value="NZ_FNGU01000002.1"/>
</dbReference>
<sequence length="538" mass="59333">MSALRPIAIKKTKQALQDGDAQDAATAPQSENRRLAAIDIGTNSIRSIVVEARPGGEFQVLDDEKATVRLGEGLTQSGEISPAAWARACEALARMSKIQQGYGVAAVEAVATSAVRQAHNGRAFVAAVKQDLGLDIEIISGEEEAELAFLSARSSFEMENLRYALVDIGGGSAEIVSTMGAHIEDIFSLELGAVVLTEKFLPKDPISPEQHKRLRKYIRAALKKSLSDQDGGIQCLIGSGGAMTTIAAMVMAQRREQFSSVQGYDVLRSEVVHLLAMLARKPLSERRAVPGLAPERADIIVAGMTVVDEIMRRFGTNILKINERGIRHGLILRSLEKHGLASRETPAADWRSTVLKFARSCHFNEDHADQVAQLALNIFDALAPDFHLLPRHRHLLEAAALLHDIGYFINYARHHKHSYHLIRHASLFGFSPREQEIIANVARYHRRALPKKSHDNLQGLTAEDQRTIKRLGGILRLADGLDRRRNRMVKSIECGLDARELRIRLSGAEDLSVEVYGGESKSDLFEAAFDRKLKILIN</sequence>
<keyword evidence="1" id="KW-0378">Hydrolase</keyword>
<dbReference type="InterPro" id="IPR003607">
    <property type="entry name" value="HD/PDEase_dom"/>
</dbReference>
<dbReference type="PANTHER" id="PTHR30005">
    <property type="entry name" value="EXOPOLYPHOSPHATASE"/>
    <property type="match status" value="1"/>
</dbReference>
<dbReference type="STRING" id="392333.SAMN05660860_01372"/>
<proteinExistence type="predicted"/>